<dbReference type="Proteomes" id="UP000603056">
    <property type="component" value="Unassembled WGS sequence"/>
</dbReference>
<dbReference type="EMBL" id="CAJHIP010000002">
    <property type="protein sequence ID" value="CAD6491174.1"/>
    <property type="molecule type" value="Genomic_DNA"/>
</dbReference>
<dbReference type="InterPro" id="IPR045396">
    <property type="entry name" value="DUF6517"/>
</dbReference>
<sequence length="225" mass="24735">MKSVKLFVFPLLLLFIIFSGCLETPVADPPHIDESVLEECGWVQLGDSTSMPKTFDMGGKEIKINTATINYADKSLEEYLMRQVGAYSSVENVSTSRIVATRIVLPARISPPSQIVLEMASTQVKDMAAKMDIKDFHKINTTQVPLKNGKTAEAKVYSGYSTLDGNNVPLKGMIATWGASGSTLVVIVVYPDEDFVFKAGTKKVIINIDGKAEYEEIVKLLQHIE</sequence>
<evidence type="ECO:0000313" key="1">
    <source>
        <dbReference type="EMBL" id="CAD6491174.1"/>
    </source>
</evidence>
<reference evidence="1" key="1">
    <citation type="submission" date="2020-10" db="EMBL/GenBank/DDBJ databases">
        <authorList>
            <person name="Hahn C.J."/>
            <person name="Laso-Perez R."/>
            <person name="Vulcano F."/>
            <person name="Vaziourakis K.-M."/>
            <person name="Stokke R."/>
            <person name="Steen I.H."/>
            <person name="Teske A."/>
            <person name="Boetius A."/>
            <person name="Liebeke M."/>
            <person name="Amann R."/>
            <person name="Knittel K."/>
        </authorList>
    </citation>
    <scope>NUCLEOTIDE SEQUENCE</scope>
    <source>
        <strain evidence="1">Gfbio:e3339647-f889-4370-9287-4fb5cb688e4c:AG394J04_GoMArc1</strain>
    </source>
</reference>
<name>A0A811T260_9EURY</name>
<dbReference type="Pfam" id="PF20127">
    <property type="entry name" value="DUF6517"/>
    <property type="match status" value="1"/>
</dbReference>
<evidence type="ECO:0000313" key="2">
    <source>
        <dbReference type="Proteomes" id="UP000603056"/>
    </source>
</evidence>
<dbReference type="AlphaFoldDB" id="A0A811T260"/>
<comment type="caution">
    <text evidence="1">The sequence shown here is derived from an EMBL/GenBank/DDBJ whole genome shotgun (WGS) entry which is preliminary data.</text>
</comment>
<organism evidence="1 2">
    <name type="scientific">Candidatus Argoarchaeum ethanivorans</name>
    <dbReference type="NCBI Taxonomy" id="2608793"/>
    <lineage>
        <taxon>Archaea</taxon>
        <taxon>Methanobacteriati</taxon>
        <taxon>Methanobacteriota</taxon>
        <taxon>Stenosarchaea group</taxon>
        <taxon>Methanomicrobia</taxon>
        <taxon>Methanosarcinales</taxon>
        <taxon>Methanosarcinales incertae sedis</taxon>
        <taxon>GOM Arc I cluster</taxon>
        <taxon>Candidatus Argoarchaeum</taxon>
    </lineage>
</organism>
<proteinExistence type="predicted"/>
<dbReference type="PROSITE" id="PS51257">
    <property type="entry name" value="PROKAR_LIPOPROTEIN"/>
    <property type="match status" value="1"/>
</dbReference>
<accession>A0A811T260</accession>
<protein>
    <submittedName>
        <fullName evidence="1">Uncharacterized protein</fullName>
    </submittedName>
</protein>
<gene>
    <name evidence="1" type="ORF">FFODKBPE_00111</name>
</gene>